<dbReference type="Pfam" id="PF00852">
    <property type="entry name" value="Glyco_transf_10"/>
    <property type="match status" value="1"/>
</dbReference>
<evidence type="ECO:0000256" key="6">
    <source>
        <dbReference type="ARBA" id="ARBA00022692"/>
    </source>
</evidence>
<comment type="pathway">
    <text evidence="2">Protein modification; protein glycosylation.</text>
</comment>
<dbReference type="UniPathway" id="UPA00378"/>
<comment type="similarity">
    <text evidence="3 12">Belongs to the glycosyltransferase 10 family.</text>
</comment>
<dbReference type="AlphaFoldDB" id="A0A1Y2G736"/>
<dbReference type="EMBL" id="MCFF01000067">
    <property type="protein sequence ID" value="ORY99574.1"/>
    <property type="molecule type" value="Genomic_DNA"/>
</dbReference>
<keyword evidence="6 12" id="KW-0812">Transmembrane</keyword>
<dbReference type="FunFam" id="3.40.50.11660:FF:000002">
    <property type="entry name" value="Alpha-(1,3)-fucosyltransferase"/>
    <property type="match status" value="1"/>
</dbReference>
<gene>
    <name evidence="15" type="ORF">BCR41DRAFT_426419</name>
</gene>
<keyword evidence="5 12" id="KW-0808">Transferase</keyword>
<evidence type="ECO:0000256" key="12">
    <source>
        <dbReference type="RuleBase" id="RU003832"/>
    </source>
</evidence>
<keyword evidence="8 12" id="KW-1133">Transmembrane helix</keyword>
<keyword evidence="16" id="KW-1185">Reference proteome</keyword>
<evidence type="ECO:0000256" key="5">
    <source>
        <dbReference type="ARBA" id="ARBA00022679"/>
    </source>
</evidence>
<dbReference type="GO" id="GO:0046920">
    <property type="term" value="F:alpha-(1-&gt;3)-fucosyltransferase activity"/>
    <property type="evidence" value="ECO:0007669"/>
    <property type="project" value="TreeGrafter"/>
</dbReference>
<evidence type="ECO:0000256" key="1">
    <source>
        <dbReference type="ARBA" id="ARBA00004606"/>
    </source>
</evidence>
<evidence type="ECO:0000256" key="7">
    <source>
        <dbReference type="ARBA" id="ARBA00022968"/>
    </source>
</evidence>
<feature type="transmembrane region" description="Helical" evidence="12">
    <location>
        <begin position="418"/>
        <end position="438"/>
    </location>
</feature>
<dbReference type="Pfam" id="PF17039">
    <property type="entry name" value="Glyco_tran_10_N"/>
    <property type="match status" value="1"/>
</dbReference>
<dbReference type="EC" id="2.4.1.-" evidence="12"/>
<dbReference type="OrthoDB" id="427096at2759"/>
<dbReference type="SUPFAM" id="SSF53756">
    <property type="entry name" value="UDP-Glycosyltransferase/glycogen phosphorylase"/>
    <property type="match status" value="1"/>
</dbReference>
<feature type="domain" description="Fucosyltransferase C-terminal" evidence="13">
    <location>
        <begin position="157"/>
        <end position="304"/>
    </location>
</feature>
<dbReference type="STRING" id="64571.A0A1Y2G736"/>
<evidence type="ECO:0000256" key="8">
    <source>
        <dbReference type="ARBA" id="ARBA00022989"/>
    </source>
</evidence>
<sequence>MSVVPKKEYTLLWWTKWFDQDRYEDVIVDNCGLPYTCRNTLDRSKYKDARLILFHDWHPNDLPPRKDVDNNSKAWVRNSAEKPETYAYQQYYISLFSYKFTYHFSSDFVMTYFTAGTTKPNSFINLVSRPPLRTIEQKNRYRQSGFHPADRRPLAPVAWIVSNCKASNGRHLMVKQLLKYIDIDIYGRCISNRPWPKKMLDNNSQIDMPDEELVGHYKFYLAIENSNCEDYVTEKLERTFGAGAVPVVDGPDDYSRFMPSPRSLIRYDDHGSPRKLAQFLKYLDQNDTAYQEYLTYRTPRSPNNTDAQGNVLIQSPETFNQDYRERLSPWFVDNWDLDRTGLFNKTTEWLSTDGPTRTTRAKYGMQWGPDLDGGMCAACRVAHELTEGSRTLSPSNRLTIDQTCKFRKFYYTSWIISFYPYLTLLILCSVLALLFLLLTKTGRAIIFYLIRKIWTLLIMVRERLTKTKRSEYHEFSMEDRR</sequence>
<dbReference type="InterPro" id="IPR031481">
    <property type="entry name" value="Glyco_tran_10_N"/>
</dbReference>
<protein>
    <recommendedName>
        <fullName evidence="12">Fucosyltransferase</fullName>
        <ecNumber evidence="12">2.4.1.-</ecNumber>
    </recommendedName>
</protein>
<comment type="caution">
    <text evidence="15">The sequence shown here is derived from an EMBL/GenBank/DDBJ whole genome shotgun (WGS) entry which is preliminary data.</text>
</comment>
<dbReference type="PANTHER" id="PTHR11929:SF194">
    <property type="entry name" value="ALPHA-(1,3)-FUCOSYLTRANSFERASE 10"/>
    <property type="match status" value="1"/>
</dbReference>
<dbReference type="PANTHER" id="PTHR11929">
    <property type="entry name" value="ALPHA- 1,3 -FUCOSYLTRANSFERASE"/>
    <property type="match status" value="1"/>
</dbReference>
<dbReference type="GeneID" id="33572570"/>
<reference evidence="15 16" key="1">
    <citation type="submission" date="2016-07" db="EMBL/GenBank/DDBJ databases">
        <title>Pervasive Adenine N6-methylation of Active Genes in Fungi.</title>
        <authorList>
            <consortium name="DOE Joint Genome Institute"/>
            <person name="Mondo S.J."/>
            <person name="Dannebaum R.O."/>
            <person name="Kuo R.C."/>
            <person name="Labutti K."/>
            <person name="Haridas S."/>
            <person name="Kuo A."/>
            <person name="Salamov A."/>
            <person name="Ahrendt S.R."/>
            <person name="Lipzen A."/>
            <person name="Sullivan W."/>
            <person name="Andreopoulos W.B."/>
            <person name="Clum A."/>
            <person name="Lindquist E."/>
            <person name="Daum C."/>
            <person name="Ramamoorthy G.K."/>
            <person name="Gryganskyi A."/>
            <person name="Culley D."/>
            <person name="Magnuson J.K."/>
            <person name="James T.Y."/>
            <person name="O'Malley M.A."/>
            <person name="Stajich J.E."/>
            <person name="Spatafora J.W."/>
            <person name="Visel A."/>
            <person name="Grigoriev I.V."/>
        </authorList>
    </citation>
    <scope>NUCLEOTIDE SEQUENCE [LARGE SCALE GENOMIC DNA]</scope>
    <source>
        <strain evidence="15 16">NRRL 3116</strain>
    </source>
</reference>
<dbReference type="GO" id="GO:0032580">
    <property type="term" value="C:Golgi cisterna membrane"/>
    <property type="evidence" value="ECO:0007669"/>
    <property type="project" value="UniProtKB-SubCell"/>
</dbReference>
<dbReference type="Proteomes" id="UP000193648">
    <property type="component" value="Unassembled WGS sequence"/>
</dbReference>
<evidence type="ECO:0000259" key="14">
    <source>
        <dbReference type="Pfam" id="PF17039"/>
    </source>
</evidence>
<name>A0A1Y2G736_9FUNG</name>
<comment type="subcellular location">
    <subcellularLocation>
        <location evidence="11">Endomembrane system</location>
        <topology evidence="11">Single-pass membrane protein</topology>
    </subcellularLocation>
    <subcellularLocation>
        <location evidence="12">Golgi apparatus</location>
        <location evidence="12">Golgi stack membrane</location>
        <topology evidence="12">Single-pass type II membrane protein</topology>
    </subcellularLocation>
    <subcellularLocation>
        <location evidence="1">Membrane</location>
        <topology evidence="1">Single-pass type II membrane protein</topology>
    </subcellularLocation>
</comment>
<keyword evidence="4 12" id="KW-0328">Glycosyltransferase</keyword>
<proteinExistence type="inferred from homology"/>
<keyword evidence="10" id="KW-0325">Glycoprotein</keyword>
<dbReference type="Gene3D" id="3.40.50.11660">
    <property type="entry name" value="Glycosyl transferase family 10, C-terminal domain"/>
    <property type="match status" value="1"/>
</dbReference>
<feature type="domain" description="Fucosyltransferase N-terminal" evidence="14">
    <location>
        <begin position="7"/>
        <end position="112"/>
    </location>
</feature>
<evidence type="ECO:0000256" key="9">
    <source>
        <dbReference type="ARBA" id="ARBA00023136"/>
    </source>
</evidence>
<accession>A0A1Y2G736</accession>
<evidence type="ECO:0000256" key="4">
    <source>
        <dbReference type="ARBA" id="ARBA00022676"/>
    </source>
</evidence>
<organism evidence="15 16">
    <name type="scientific">Lobosporangium transversale</name>
    <dbReference type="NCBI Taxonomy" id="64571"/>
    <lineage>
        <taxon>Eukaryota</taxon>
        <taxon>Fungi</taxon>
        <taxon>Fungi incertae sedis</taxon>
        <taxon>Mucoromycota</taxon>
        <taxon>Mortierellomycotina</taxon>
        <taxon>Mortierellomycetes</taxon>
        <taxon>Mortierellales</taxon>
        <taxon>Mortierellaceae</taxon>
        <taxon>Lobosporangium</taxon>
    </lineage>
</organism>
<keyword evidence="7" id="KW-0735">Signal-anchor</keyword>
<dbReference type="InterPro" id="IPR055270">
    <property type="entry name" value="Glyco_tran_10_C"/>
</dbReference>
<evidence type="ECO:0000313" key="15">
    <source>
        <dbReference type="EMBL" id="ORY99574.1"/>
    </source>
</evidence>
<keyword evidence="12" id="KW-0333">Golgi apparatus</keyword>
<evidence type="ECO:0000259" key="13">
    <source>
        <dbReference type="Pfam" id="PF00852"/>
    </source>
</evidence>
<dbReference type="RefSeq" id="XP_021875869.1">
    <property type="nucleotide sequence ID" value="XM_022030729.1"/>
</dbReference>
<evidence type="ECO:0000256" key="11">
    <source>
        <dbReference type="ARBA" id="ARBA00037847"/>
    </source>
</evidence>
<evidence type="ECO:0000313" key="16">
    <source>
        <dbReference type="Proteomes" id="UP000193648"/>
    </source>
</evidence>
<dbReference type="InterPro" id="IPR038577">
    <property type="entry name" value="GT10-like_C_sf"/>
</dbReference>
<evidence type="ECO:0000256" key="2">
    <source>
        <dbReference type="ARBA" id="ARBA00004922"/>
    </source>
</evidence>
<dbReference type="InterPro" id="IPR001503">
    <property type="entry name" value="Glyco_trans_10"/>
</dbReference>
<evidence type="ECO:0000256" key="10">
    <source>
        <dbReference type="ARBA" id="ARBA00023180"/>
    </source>
</evidence>
<dbReference type="InParanoid" id="A0A1Y2G736"/>
<evidence type="ECO:0000256" key="3">
    <source>
        <dbReference type="ARBA" id="ARBA00008919"/>
    </source>
</evidence>
<keyword evidence="9 12" id="KW-0472">Membrane</keyword>